<dbReference type="PROSITE" id="PS51375">
    <property type="entry name" value="PPR"/>
    <property type="match status" value="7"/>
</dbReference>
<dbReference type="RefSeq" id="XP_011070642.1">
    <property type="nucleotide sequence ID" value="XM_011072340.2"/>
</dbReference>
<organism evidence="3 4">
    <name type="scientific">Sesamum indicum</name>
    <name type="common">Oriental sesame</name>
    <name type="synonym">Sesamum orientale</name>
    <dbReference type="NCBI Taxonomy" id="4182"/>
    <lineage>
        <taxon>Eukaryota</taxon>
        <taxon>Viridiplantae</taxon>
        <taxon>Streptophyta</taxon>
        <taxon>Embryophyta</taxon>
        <taxon>Tracheophyta</taxon>
        <taxon>Spermatophyta</taxon>
        <taxon>Magnoliopsida</taxon>
        <taxon>eudicotyledons</taxon>
        <taxon>Gunneridae</taxon>
        <taxon>Pentapetalae</taxon>
        <taxon>asterids</taxon>
        <taxon>lamiids</taxon>
        <taxon>Lamiales</taxon>
        <taxon>Pedaliaceae</taxon>
        <taxon>Sesamum</taxon>
    </lineage>
</organism>
<dbReference type="NCBIfam" id="TIGR00756">
    <property type="entry name" value="PPR"/>
    <property type="match status" value="8"/>
</dbReference>
<dbReference type="Pfam" id="PF12854">
    <property type="entry name" value="PPR_1"/>
    <property type="match status" value="1"/>
</dbReference>
<dbReference type="Pfam" id="PF13041">
    <property type="entry name" value="PPR_2"/>
    <property type="match status" value="3"/>
</dbReference>
<reference evidence="4" key="1">
    <citation type="submission" date="2025-08" db="UniProtKB">
        <authorList>
            <consortium name="RefSeq"/>
        </authorList>
    </citation>
    <scope>IDENTIFICATION</scope>
</reference>
<feature type="repeat" description="PPR" evidence="2">
    <location>
        <begin position="482"/>
        <end position="516"/>
    </location>
</feature>
<sequence>MGLPNILRNIPKALEKPSGSTLYSTIFTPLNPIKSYSSSLYHQNLTGFFSTNHRLETRFVHTSQTCCFQRSNLYNVPPNTTTGCRRADNNQNPDANTKQEAEIICKLVSTIGNSGTLDSALSSVNSSECLSPSLVLEVLKKLNNAGVLALSFFRWAEKRKSFQHTPECYNVLIESLGKIKQFKMVWLLVDEMKSKGLLCKDTFALVSRRFARAKRVKEAVDAFERMEKKYGLKPELQDYNRLLDTLSKSRHVEHAQQVFDKWKNRRFTPDIKSYTILLEGWGQECNFLRLSEVYREMGEDGFQPDVVTYGILINAYCKGKRYDEAVGFYSEMERKNIKATPHIYCTLINGLGSEKRLNEAVKFFELCKGSSDCVIEAPTYNALVGAYCWSTRMRDAYRVIDEMRQCGVGPNARTYDIILHHLIKLQKTKEAYCVFQKMSDEPGCEPTVSTYEIMVRMFCNEGRTDMALRVWDQMKARGVLPGMHMFSALINGLCNDSKLDEACKYLLEMLDMGMRPPDCMFKHLKQFLLNEGKEDIIIILSHKIDELRRTPLVG</sequence>
<dbReference type="InterPro" id="IPR002885">
    <property type="entry name" value="PPR_rpt"/>
</dbReference>
<dbReference type="Gramene" id="SIN_1021368.t">
    <property type="protein sequence ID" value="SIN_1021368.t.cds1"/>
    <property type="gene ID" value="SIN_1021368"/>
</dbReference>
<dbReference type="Gene3D" id="1.25.40.10">
    <property type="entry name" value="Tetratricopeptide repeat domain"/>
    <property type="match status" value="4"/>
</dbReference>
<dbReference type="KEGG" id="sind:105156261"/>
<evidence type="ECO:0000313" key="4">
    <source>
        <dbReference type="RefSeq" id="XP_011070642.1"/>
    </source>
</evidence>
<gene>
    <name evidence="4" type="primary">LOC105156261</name>
</gene>
<dbReference type="PANTHER" id="PTHR47003">
    <property type="entry name" value="OS01G0970900 PROTEIN"/>
    <property type="match status" value="1"/>
</dbReference>
<dbReference type="AlphaFoldDB" id="A0A6I9SNF3"/>
<dbReference type="InterPro" id="IPR011990">
    <property type="entry name" value="TPR-like_helical_dom_sf"/>
</dbReference>
<feature type="repeat" description="PPR" evidence="2">
    <location>
        <begin position="447"/>
        <end position="481"/>
    </location>
</feature>
<dbReference type="Proteomes" id="UP000504604">
    <property type="component" value="Linkage group LG2"/>
</dbReference>
<dbReference type="GO" id="GO:0008380">
    <property type="term" value="P:RNA splicing"/>
    <property type="evidence" value="ECO:0007669"/>
    <property type="project" value="InterPro"/>
</dbReference>
<dbReference type="GeneID" id="105156261"/>
<keyword evidence="3" id="KW-1185">Reference proteome</keyword>
<feature type="repeat" description="PPR" evidence="2">
    <location>
        <begin position="270"/>
        <end position="304"/>
    </location>
</feature>
<protein>
    <submittedName>
        <fullName evidence="4">Pentatricopeptide repeat-containing protein At1g71060, mitochondrial</fullName>
    </submittedName>
</protein>
<dbReference type="PANTHER" id="PTHR47003:SF11">
    <property type="entry name" value="PPR SUPERFAMILY PROTEIN"/>
    <property type="match status" value="1"/>
</dbReference>
<evidence type="ECO:0000256" key="1">
    <source>
        <dbReference type="ARBA" id="ARBA00022737"/>
    </source>
</evidence>
<accession>A0A6I9SNF3</accession>
<dbReference type="Pfam" id="PF01535">
    <property type="entry name" value="PPR"/>
    <property type="match status" value="3"/>
</dbReference>
<dbReference type="OrthoDB" id="185373at2759"/>
<dbReference type="InParanoid" id="A0A6I9SNF3"/>
<proteinExistence type="predicted"/>
<dbReference type="FunCoup" id="A0A6I9SNF3">
    <property type="interactions" value="171"/>
</dbReference>
<feature type="repeat" description="PPR" evidence="2">
    <location>
        <begin position="376"/>
        <end position="410"/>
    </location>
</feature>
<keyword evidence="1" id="KW-0677">Repeat</keyword>
<feature type="repeat" description="PPR" evidence="2">
    <location>
        <begin position="305"/>
        <end position="339"/>
    </location>
</feature>
<name>A0A6I9SNF3_SESIN</name>
<feature type="repeat" description="PPR" evidence="2">
    <location>
        <begin position="235"/>
        <end position="269"/>
    </location>
</feature>
<dbReference type="InterPro" id="IPR044578">
    <property type="entry name" value="BIR6-like"/>
</dbReference>
<evidence type="ECO:0000313" key="3">
    <source>
        <dbReference type="Proteomes" id="UP000504604"/>
    </source>
</evidence>
<feature type="repeat" description="PPR" evidence="2">
    <location>
        <begin position="165"/>
        <end position="199"/>
    </location>
</feature>
<evidence type="ECO:0000256" key="2">
    <source>
        <dbReference type="PROSITE-ProRule" id="PRU00708"/>
    </source>
</evidence>